<feature type="chain" id="PRO_5047237824" evidence="1">
    <location>
        <begin position="22"/>
        <end position="329"/>
    </location>
</feature>
<dbReference type="EMBL" id="BAAAEI010000017">
    <property type="protein sequence ID" value="GAA0363609.1"/>
    <property type="molecule type" value="Genomic_DNA"/>
</dbReference>
<evidence type="ECO:0000313" key="2">
    <source>
        <dbReference type="EMBL" id="GAA0363609.1"/>
    </source>
</evidence>
<dbReference type="Gene3D" id="1.25.40.10">
    <property type="entry name" value="Tetratricopeptide repeat domain"/>
    <property type="match status" value="1"/>
</dbReference>
<dbReference type="InterPro" id="IPR011990">
    <property type="entry name" value="TPR-like_helical_dom_sf"/>
</dbReference>
<proteinExistence type="predicted"/>
<comment type="caution">
    <text evidence="2">The sequence shown here is derived from an EMBL/GenBank/DDBJ whole genome shotgun (WGS) entry which is preliminary data.</text>
</comment>
<gene>
    <name evidence="2" type="ORF">GCM10009092_30030</name>
</gene>
<name>A0ABN0XGP6_9ALTE</name>
<feature type="signal peptide" evidence="1">
    <location>
        <begin position="1"/>
        <end position="21"/>
    </location>
</feature>
<dbReference type="Proteomes" id="UP001501757">
    <property type="component" value="Unassembled WGS sequence"/>
</dbReference>
<organism evidence="2 3">
    <name type="scientific">Bowmanella denitrificans</name>
    <dbReference type="NCBI Taxonomy" id="366582"/>
    <lineage>
        <taxon>Bacteria</taxon>
        <taxon>Pseudomonadati</taxon>
        <taxon>Pseudomonadota</taxon>
        <taxon>Gammaproteobacteria</taxon>
        <taxon>Alteromonadales</taxon>
        <taxon>Alteromonadaceae</taxon>
        <taxon>Bowmanella</taxon>
    </lineage>
</organism>
<sequence>MKHKLLGLAAACCLFSLSVQGQDNLQNAYYQRNYMQMERLLKEQTLSPEQQAIWQSALAVAKDADDQNKQLEALTRRYPDNAEVHYQAGRLWYEVKEQSSFINKLGYIDRHVKHMLRAYELEPDNPKYMREAAKALAWDNLWGWDKEAAKALVERLAQINQQYHLLAAMDYAQNTQNQPEGQKLIAEVLANFSENVPLMERAAQLQLTYDQKADAQQSFYQTCLLTPKQATSLPIWRDACQWSGYLSLEGFGSQQQGLQALTRLLSEDQVYDDYYVQSLLLQAELAESAKEHVLARQSYLQAQQLSTDQSVHKDIRRALKRLSQIGDAE</sequence>
<evidence type="ECO:0000313" key="3">
    <source>
        <dbReference type="Proteomes" id="UP001501757"/>
    </source>
</evidence>
<accession>A0ABN0XGP6</accession>
<keyword evidence="1" id="KW-0732">Signal</keyword>
<evidence type="ECO:0000256" key="1">
    <source>
        <dbReference type="SAM" id="SignalP"/>
    </source>
</evidence>
<keyword evidence="3" id="KW-1185">Reference proteome</keyword>
<dbReference type="RefSeq" id="WP_343846014.1">
    <property type="nucleotide sequence ID" value="NZ_BAAAEI010000017.1"/>
</dbReference>
<reference evidence="2 3" key="1">
    <citation type="journal article" date="2019" name="Int. J. Syst. Evol. Microbiol.">
        <title>The Global Catalogue of Microorganisms (GCM) 10K type strain sequencing project: providing services to taxonomists for standard genome sequencing and annotation.</title>
        <authorList>
            <consortium name="The Broad Institute Genomics Platform"/>
            <consortium name="The Broad Institute Genome Sequencing Center for Infectious Disease"/>
            <person name="Wu L."/>
            <person name="Ma J."/>
        </authorList>
    </citation>
    <scope>NUCLEOTIDE SEQUENCE [LARGE SCALE GENOMIC DNA]</scope>
    <source>
        <strain evidence="2 3">JCM 13378</strain>
    </source>
</reference>
<protein>
    <submittedName>
        <fullName evidence="2">Uncharacterized protein</fullName>
    </submittedName>
</protein>